<feature type="transmembrane region" description="Helical" evidence="1">
    <location>
        <begin position="148"/>
        <end position="169"/>
    </location>
</feature>
<protein>
    <recommendedName>
        <fullName evidence="4">Transmembrane protein</fullName>
    </recommendedName>
</protein>
<comment type="caution">
    <text evidence="2">The sequence shown here is derived from an EMBL/GenBank/DDBJ whole genome shotgun (WGS) entry which is preliminary data.</text>
</comment>
<accession>A0ABP1QAM8</accession>
<keyword evidence="3" id="KW-1185">Reference proteome</keyword>
<evidence type="ECO:0000313" key="3">
    <source>
        <dbReference type="Proteomes" id="UP001642540"/>
    </source>
</evidence>
<dbReference type="Proteomes" id="UP001642540">
    <property type="component" value="Unassembled WGS sequence"/>
</dbReference>
<dbReference type="Gene3D" id="1.20.140.150">
    <property type="match status" value="1"/>
</dbReference>
<keyword evidence="1" id="KW-1133">Transmembrane helix</keyword>
<keyword evidence="1" id="KW-0812">Transmembrane</keyword>
<gene>
    <name evidence="2" type="ORF">ODALV1_LOCUS9008</name>
</gene>
<evidence type="ECO:0000256" key="1">
    <source>
        <dbReference type="SAM" id="Phobius"/>
    </source>
</evidence>
<reference evidence="2 3" key="1">
    <citation type="submission" date="2024-08" db="EMBL/GenBank/DDBJ databases">
        <authorList>
            <person name="Cucini C."/>
            <person name="Frati F."/>
        </authorList>
    </citation>
    <scope>NUCLEOTIDE SEQUENCE [LARGE SCALE GENOMIC DNA]</scope>
</reference>
<proteinExistence type="predicted"/>
<organism evidence="2 3">
    <name type="scientific">Orchesella dallaii</name>
    <dbReference type="NCBI Taxonomy" id="48710"/>
    <lineage>
        <taxon>Eukaryota</taxon>
        <taxon>Metazoa</taxon>
        <taxon>Ecdysozoa</taxon>
        <taxon>Arthropoda</taxon>
        <taxon>Hexapoda</taxon>
        <taxon>Collembola</taxon>
        <taxon>Entomobryomorpha</taxon>
        <taxon>Entomobryoidea</taxon>
        <taxon>Orchesellidae</taxon>
        <taxon>Orchesellinae</taxon>
        <taxon>Orchesella</taxon>
    </lineage>
</organism>
<dbReference type="EMBL" id="CAXLJM020000027">
    <property type="protein sequence ID" value="CAL8095226.1"/>
    <property type="molecule type" value="Genomic_DNA"/>
</dbReference>
<feature type="transmembrane region" description="Helical" evidence="1">
    <location>
        <begin position="108"/>
        <end position="136"/>
    </location>
</feature>
<evidence type="ECO:0000313" key="2">
    <source>
        <dbReference type="EMBL" id="CAL8095226.1"/>
    </source>
</evidence>
<keyword evidence="1" id="KW-0472">Membrane</keyword>
<sequence>MPNPKIVVSGEGESNPKAPLAENEDEEFIGDPVPGNVQATTALSGLVAGILLIMGLTSSEWVYAVDDFYYQGLFVYCVRGGFNDTYSGELDDEVEEGCKRIDLENQGYTLFVAFLCATAFATVVFSLMLALLGSWVQDIDSKRKVYRLSLYLIIFSTIANFLSMLAYSINFDGVMEEEPLGPFQEPGDDWKFGWAFEICIAGLLAQIFTALAIGYGLLLFPIEEAVEDEEGAAEK</sequence>
<name>A0ABP1QAM8_9HEXA</name>
<evidence type="ECO:0008006" key="4">
    <source>
        <dbReference type="Google" id="ProtNLM"/>
    </source>
</evidence>
<feature type="transmembrane region" description="Helical" evidence="1">
    <location>
        <begin position="192"/>
        <end position="220"/>
    </location>
</feature>